<organism evidence="1 2">
    <name type="scientific">Alicycliphilus denitrificans</name>
    <dbReference type="NCBI Taxonomy" id="179636"/>
    <lineage>
        <taxon>Bacteria</taxon>
        <taxon>Pseudomonadati</taxon>
        <taxon>Pseudomonadota</taxon>
        <taxon>Betaproteobacteria</taxon>
        <taxon>Burkholderiales</taxon>
        <taxon>Comamonadaceae</taxon>
        <taxon>Alicycliphilus</taxon>
    </lineage>
</organism>
<evidence type="ECO:0000313" key="1">
    <source>
        <dbReference type="EMBL" id="QKD42524.1"/>
    </source>
</evidence>
<evidence type="ECO:0000313" key="2">
    <source>
        <dbReference type="Proteomes" id="UP000500755"/>
    </source>
</evidence>
<dbReference type="RefSeq" id="WP_168727615.1">
    <property type="nucleotide sequence ID" value="NZ_CP051298.1"/>
</dbReference>
<reference evidence="1 2" key="1">
    <citation type="submission" date="2020-05" db="EMBL/GenBank/DDBJ databases">
        <title>Complete genome sequence of Alicycliphilus denitrificans DP3.</title>
        <authorList>
            <person name="Chen X."/>
        </authorList>
    </citation>
    <scope>NUCLEOTIDE SEQUENCE [LARGE SCALE GENOMIC DNA]</scope>
    <source>
        <strain evidence="1 2">DP3</strain>
    </source>
</reference>
<proteinExistence type="predicted"/>
<sequence length="215" mass="23676">MNRLRQLTYEPSKHDLETQFAMGRLMSPAEVAAATRHRPHHEKECYEQRWMLCGDVKASTYELFSRTPGISIPFRVSAFTSTPGSRWGVVTHQIEGHQHRFVLPLWEPASAAFFGAMPEARHGFSLGRAGELQAVVIPGQPTGEEDIQPMLRLCTSAQRPPAEAGLGDMLMAMLTLGRTDAIPSFVMGHEVTDVSVSMLTSGHALTEAAPQETVH</sequence>
<dbReference type="EMBL" id="CP051298">
    <property type="protein sequence ID" value="QKD42524.1"/>
    <property type="molecule type" value="Genomic_DNA"/>
</dbReference>
<dbReference type="Proteomes" id="UP000500755">
    <property type="component" value="Chromosome"/>
</dbReference>
<gene>
    <name evidence="1" type="ORF">HF896_02390</name>
</gene>
<accession>A0A858ZP78</accession>
<name>A0A858ZP78_9BURK</name>
<protein>
    <submittedName>
        <fullName evidence="1">Uncharacterized protein</fullName>
    </submittedName>
</protein>
<dbReference type="AlphaFoldDB" id="A0A858ZP78"/>